<reference evidence="1 2" key="1">
    <citation type="submission" date="2017-05" db="EMBL/GenBank/DDBJ databases">
        <title>Isolation of Rhodococcus sp. S2-17 biodegrading of BP-3.</title>
        <authorList>
            <person name="Lee Y."/>
            <person name="Kim K.H."/>
            <person name="Chun B.H."/>
            <person name="Jung H.S."/>
            <person name="Jeon C.O."/>
        </authorList>
    </citation>
    <scope>NUCLEOTIDE SEQUENCE [LARGE SCALE GENOMIC DNA]</scope>
    <source>
        <strain evidence="1 2">S2-17</strain>
    </source>
</reference>
<dbReference type="Proteomes" id="UP000245711">
    <property type="component" value="Chromosome"/>
</dbReference>
<protein>
    <recommendedName>
        <fullName evidence="3">EthD domain-containing protein</fullName>
    </recommendedName>
</protein>
<dbReference type="SUPFAM" id="SSF54909">
    <property type="entry name" value="Dimeric alpha+beta barrel"/>
    <property type="match status" value="1"/>
</dbReference>
<organism evidence="1 2">
    <name type="scientific">Rhodococcus oxybenzonivorans</name>
    <dbReference type="NCBI Taxonomy" id="1990687"/>
    <lineage>
        <taxon>Bacteria</taxon>
        <taxon>Bacillati</taxon>
        <taxon>Actinomycetota</taxon>
        <taxon>Actinomycetes</taxon>
        <taxon>Mycobacteriales</taxon>
        <taxon>Nocardiaceae</taxon>
        <taxon>Rhodococcus</taxon>
    </lineage>
</organism>
<evidence type="ECO:0000313" key="2">
    <source>
        <dbReference type="Proteomes" id="UP000245711"/>
    </source>
</evidence>
<accession>A0A2S2C4A3</accession>
<dbReference type="RefSeq" id="WP_109335276.1">
    <property type="nucleotide sequence ID" value="NZ_CP021354.1"/>
</dbReference>
<dbReference type="InterPro" id="IPR011008">
    <property type="entry name" value="Dimeric_a/b-barrel"/>
</dbReference>
<dbReference type="AlphaFoldDB" id="A0A2S2C4A3"/>
<dbReference type="KEGG" id="roz:CBI38_22320"/>
<evidence type="ECO:0008006" key="3">
    <source>
        <dbReference type="Google" id="ProtNLM"/>
    </source>
</evidence>
<proteinExistence type="predicted"/>
<dbReference type="EMBL" id="CP021354">
    <property type="protein sequence ID" value="AWK75747.1"/>
    <property type="molecule type" value="Genomic_DNA"/>
</dbReference>
<name>A0A2S2C4A3_9NOCA</name>
<dbReference type="OrthoDB" id="3481501at2"/>
<keyword evidence="2" id="KW-1185">Reference proteome</keyword>
<evidence type="ECO:0000313" key="1">
    <source>
        <dbReference type="EMBL" id="AWK75747.1"/>
    </source>
</evidence>
<sequence length="107" mass="12035">MAKGILYVETWPSAPEREVEFHTWYDEIHLPEVVALEGFTAGRRLTPVNGDGPFVAIYEIEADDFQAVVDHMLEVHAQGGLRMSDSIQLDPEPSVRLLRQTTVYAPP</sequence>
<gene>
    <name evidence="1" type="ORF">CBI38_22320</name>
</gene>